<dbReference type="CDD" id="cd02440">
    <property type="entry name" value="AdoMet_MTases"/>
    <property type="match status" value="1"/>
</dbReference>
<accession>A0A516SF57</accession>
<dbReference type="Gene3D" id="1.10.8.10">
    <property type="entry name" value="DNA helicase RuvA subunit, C-terminal domain"/>
    <property type="match status" value="1"/>
</dbReference>
<dbReference type="Pfam" id="PF05175">
    <property type="entry name" value="MTS"/>
    <property type="match status" value="1"/>
</dbReference>
<feature type="domain" description="Release factor glutamine methyltransferase N-terminal" evidence="7">
    <location>
        <begin position="14"/>
        <end position="70"/>
    </location>
</feature>
<dbReference type="PANTHER" id="PTHR18895:SF74">
    <property type="entry name" value="MTRF1L RELEASE FACTOR GLUTAMINE METHYLTRANSFERASE"/>
    <property type="match status" value="1"/>
</dbReference>
<dbReference type="InterPro" id="IPR029063">
    <property type="entry name" value="SAM-dependent_MTases_sf"/>
</dbReference>
<dbReference type="InterPro" id="IPR050320">
    <property type="entry name" value="N5-glutamine_MTase"/>
</dbReference>
<dbReference type="PANTHER" id="PTHR18895">
    <property type="entry name" value="HEMK METHYLTRANSFERASE"/>
    <property type="match status" value="1"/>
</dbReference>
<evidence type="ECO:0000256" key="4">
    <source>
        <dbReference type="ARBA" id="ARBA00048391"/>
    </source>
</evidence>
<evidence type="ECO:0000259" key="6">
    <source>
        <dbReference type="Pfam" id="PF05175"/>
    </source>
</evidence>
<dbReference type="HAMAP" id="MF_02126">
    <property type="entry name" value="RF_methyltr_PrmC"/>
    <property type="match status" value="1"/>
</dbReference>
<feature type="binding site" evidence="5">
    <location>
        <position position="180"/>
    </location>
    <ligand>
        <name>S-adenosyl-L-methionine</name>
        <dbReference type="ChEBI" id="CHEBI:59789"/>
    </ligand>
</feature>
<evidence type="ECO:0000256" key="3">
    <source>
        <dbReference type="ARBA" id="ARBA00022691"/>
    </source>
</evidence>
<feature type="binding site" evidence="5">
    <location>
        <begin position="115"/>
        <end position="119"/>
    </location>
    <ligand>
        <name>S-adenosyl-L-methionine</name>
        <dbReference type="ChEBI" id="CHEBI:59789"/>
    </ligand>
</feature>
<dbReference type="AlphaFoldDB" id="A0A516SF57"/>
<dbReference type="InterPro" id="IPR019874">
    <property type="entry name" value="RF_methyltr_PrmC"/>
</dbReference>
<keyword evidence="3 5" id="KW-0949">S-adenosyl-L-methionine</keyword>
<dbReference type="Proteomes" id="UP000317550">
    <property type="component" value="Chromosome"/>
</dbReference>
<comment type="function">
    <text evidence="5">Methylates the class 1 translation termination release factors RF1/PrfA and RF2/PrfB on the glutamine residue of the universally conserved GGQ motif.</text>
</comment>
<feature type="domain" description="Methyltransferase small" evidence="6">
    <location>
        <begin position="99"/>
        <end position="209"/>
    </location>
</feature>
<dbReference type="Pfam" id="PF17827">
    <property type="entry name" value="PrmC_N"/>
    <property type="match status" value="1"/>
</dbReference>
<sequence>MNSVKQLIDEARASGLPSLEARLLLSHAGGLSRTRQLAWPDTVLSTEQAGQYRDLLRRRNEGEPVAYLVGSREFFSLEFIVSPAVLIPRPETELLVELALARLPLERACSALDLGTGSGIIPVSLRKHRPLLDMRAVDISEQALAVAMRNAERHATPILLGQSDWYSALTDERFDLIVSNPPYIAHADHHLAEGDLRFEPRNALTDEGDGLVHIRRIVGEAPAYLRPNGWLLFEHGYDQAAASRDLLNAAGFDQVQSWQDLAGIERVSGGHWPGPASGQSI</sequence>
<proteinExistence type="inferred from homology"/>
<comment type="similarity">
    <text evidence="5">Belongs to the protein N5-glutamine methyltransferase family. PrmC subfamily.</text>
</comment>
<organism evidence="8 9">
    <name type="scientific">Chitinimonas arctica</name>
    <dbReference type="NCBI Taxonomy" id="2594795"/>
    <lineage>
        <taxon>Bacteria</taxon>
        <taxon>Pseudomonadati</taxon>
        <taxon>Pseudomonadota</taxon>
        <taxon>Betaproteobacteria</taxon>
        <taxon>Neisseriales</taxon>
        <taxon>Chitinibacteraceae</taxon>
        <taxon>Chitinimonas</taxon>
    </lineage>
</organism>
<dbReference type="FunFam" id="3.40.50.150:FF:000053">
    <property type="entry name" value="Release factor glutamine methyltransferase"/>
    <property type="match status" value="1"/>
</dbReference>
<dbReference type="InterPro" id="IPR002052">
    <property type="entry name" value="DNA_methylase_N6_adenine_CS"/>
</dbReference>
<evidence type="ECO:0000313" key="9">
    <source>
        <dbReference type="Proteomes" id="UP000317550"/>
    </source>
</evidence>
<dbReference type="RefSeq" id="WP_144278195.1">
    <property type="nucleotide sequence ID" value="NZ_CP041730.1"/>
</dbReference>
<dbReference type="SUPFAM" id="SSF53335">
    <property type="entry name" value="S-adenosyl-L-methionine-dependent methyltransferases"/>
    <property type="match status" value="1"/>
</dbReference>
<feature type="binding site" evidence="5">
    <location>
        <begin position="180"/>
        <end position="183"/>
    </location>
    <ligand>
        <name>substrate</name>
    </ligand>
</feature>
<feature type="binding site" evidence="5">
    <location>
        <position position="138"/>
    </location>
    <ligand>
        <name>S-adenosyl-L-methionine</name>
        <dbReference type="ChEBI" id="CHEBI:59789"/>
    </ligand>
</feature>
<dbReference type="KEGG" id="cari:FNU76_10735"/>
<gene>
    <name evidence="5 8" type="primary">prmC</name>
    <name evidence="8" type="ORF">FNU76_10735</name>
</gene>
<feature type="binding site" evidence="5">
    <location>
        <position position="165"/>
    </location>
    <ligand>
        <name>S-adenosyl-L-methionine</name>
        <dbReference type="ChEBI" id="CHEBI:59789"/>
    </ligand>
</feature>
<protein>
    <recommendedName>
        <fullName evidence="5">Release factor glutamine methyltransferase</fullName>
        <shortName evidence="5">RF MTase</shortName>
        <ecNumber evidence="5">2.1.1.297</ecNumber>
    </recommendedName>
    <alternativeName>
        <fullName evidence="5">N5-glutamine methyltransferase PrmC</fullName>
    </alternativeName>
    <alternativeName>
        <fullName evidence="5">Protein-(glutamine-N5) MTase PrmC</fullName>
    </alternativeName>
    <alternativeName>
        <fullName evidence="5">Protein-glutamine N-methyltransferase PrmC</fullName>
    </alternativeName>
</protein>
<name>A0A516SF57_9NEIS</name>
<evidence type="ECO:0000256" key="2">
    <source>
        <dbReference type="ARBA" id="ARBA00022679"/>
    </source>
</evidence>
<reference evidence="9" key="1">
    <citation type="submission" date="2019-07" db="EMBL/GenBank/DDBJ databases">
        <title>Chitinimonas sp. nov., isolated from Ny-Alesund, arctica soil.</title>
        <authorList>
            <person name="Xu Q."/>
            <person name="Peng F."/>
        </authorList>
    </citation>
    <scope>NUCLEOTIDE SEQUENCE [LARGE SCALE GENOMIC DNA]</scope>
    <source>
        <strain evidence="9">R3-44</strain>
    </source>
</reference>
<comment type="catalytic activity">
    <reaction evidence="4 5">
        <text>L-glutaminyl-[peptide chain release factor] + S-adenosyl-L-methionine = N(5)-methyl-L-glutaminyl-[peptide chain release factor] + S-adenosyl-L-homocysteine + H(+)</text>
        <dbReference type="Rhea" id="RHEA:42896"/>
        <dbReference type="Rhea" id="RHEA-COMP:10271"/>
        <dbReference type="Rhea" id="RHEA-COMP:10272"/>
        <dbReference type="ChEBI" id="CHEBI:15378"/>
        <dbReference type="ChEBI" id="CHEBI:30011"/>
        <dbReference type="ChEBI" id="CHEBI:57856"/>
        <dbReference type="ChEBI" id="CHEBI:59789"/>
        <dbReference type="ChEBI" id="CHEBI:61891"/>
        <dbReference type="EC" id="2.1.1.297"/>
    </reaction>
</comment>
<evidence type="ECO:0000259" key="7">
    <source>
        <dbReference type="Pfam" id="PF17827"/>
    </source>
</evidence>
<dbReference type="GO" id="GO:0102559">
    <property type="term" value="F:peptide chain release factor N(5)-glutamine methyltransferase activity"/>
    <property type="evidence" value="ECO:0007669"/>
    <property type="project" value="UniProtKB-EC"/>
</dbReference>
<dbReference type="GO" id="GO:0003676">
    <property type="term" value="F:nucleic acid binding"/>
    <property type="evidence" value="ECO:0007669"/>
    <property type="project" value="InterPro"/>
</dbReference>
<evidence type="ECO:0000256" key="5">
    <source>
        <dbReference type="HAMAP-Rule" id="MF_02126"/>
    </source>
</evidence>
<dbReference type="OrthoDB" id="9800643at2"/>
<dbReference type="GO" id="GO:0032259">
    <property type="term" value="P:methylation"/>
    <property type="evidence" value="ECO:0007669"/>
    <property type="project" value="UniProtKB-KW"/>
</dbReference>
<dbReference type="Gene3D" id="3.40.50.150">
    <property type="entry name" value="Vaccinia Virus protein VP39"/>
    <property type="match status" value="1"/>
</dbReference>
<dbReference type="InterPro" id="IPR004556">
    <property type="entry name" value="HemK-like"/>
</dbReference>
<dbReference type="PROSITE" id="PS00092">
    <property type="entry name" value="N6_MTASE"/>
    <property type="match status" value="1"/>
</dbReference>
<dbReference type="EC" id="2.1.1.297" evidence="5"/>
<keyword evidence="9" id="KW-1185">Reference proteome</keyword>
<keyword evidence="2 5" id="KW-0808">Transferase</keyword>
<keyword evidence="1 5" id="KW-0489">Methyltransferase</keyword>
<dbReference type="NCBIfam" id="TIGR03534">
    <property type="entry name" value="RF_mod_PrmC"/>
    <property type="match status" value="1"/>
</dbReference>
<evidence type="ECO:0000256" key="1">
    <source>
        <dbReference type="ARBA" id="ARBA00022603"/>
    </source>
</evidence>
<evidence type="ECO:0000313" key="8">
    <source>
        <dbReference type="EMBL" id="QDQ26801.1"/>
    </source>
</evidence>
<dbReference type="InterPro" id="IPR007848">
    <property type="entry name" value="Small_mtfrase_dom"/>
</dbReference>
<dbReference type="EMBL" id="CP041730">
    <property type="protein sequence ID" value="QDQ26801.1"/>
    <property type="molecule type" value="Genomic_DNA"/>
</dbReference>
<dbReference type="InterPro" id="IPR040758">
    <property type="entry name" value="PrmC_N"/>
</dbReference>
<dbReference type="NCBIfam" id="TIGR00536">
    <property type="entry name" value="hemK_fam"/>
    <property type="match status" value="1"/>
</dbReference>